<protein>
    <recommendedName>
        <fullName evidence="4">Phosphoribosyltransferase domain-containing protein</fullName>
    </recommendedName>
</protein>
<comment type="similarity">
    <text evidence="1">Belongs to the ComF/GntX family.</text>
</comment>
<dbReference type="InterPro" id="IPR051910">
    <property type="entry name" value="ComF/GntX_DNA_util-trans"/>
</dbReference>
<dbReference type="Gene3D" id="3.40.50.2020">
    <property type="match status" value="1"/>
</dbReference>
<dbReference type="InterPro" id="IPR000836">
    <property type="entry name" value="PRTase_dom"/>
</dbReference>
<dbReference type="EMBL" id="PCXU01000022">
    <property type="protein sequence ID" value="PIR43476.1"/>
    <property type="molecule type" value="Genomic_DNA"/>
</dbReference>
<organism evidence="2 3">
    <name type="scientific">candidate division WWE3 bacterium CG10_big_fil_rev_8_21_14_0_10_32_10</name>
    <dbReference type="NCBI Taxonomy" id="1975090"/>
    <lineage>
        <taxon>Bacteria</taxon>
        <taxon>Katanobacteria</taxon>
    </lineage>
</organism>
<dbReference type="AlphaFoldDB" id="A0A2H0RAU5"/>
<evidence type="ECO:0008006" key="4">
    <source>
        <dbReference type="Google" id="ProtNLM"/>
    </source>
</evidence>
<gene>
    <name evidence="2" type="ORF">COV24_02415</name>
</gene>
<reference evidence="2 3" key="1">
    <citation type="submission" date="2017-09" db="EMBL/GenBank/DDBJ databases">
        <title>Depth-based differentiation of microbial function through sediment-hosted aquifers and enrichment of novel symbionts in the deep terrestrial subsurface.</title>
        <authorList>
            <person name="Probst A.J."/>
            <person name="Ladd B."/>
            <person name="Jarett J.K."/>
            <person name="Geller-Mcgrath D.E."/>
            <person name="Sieber C.M."/>
            <person name="Emerson J.B."/>
            <person name="Anantharaman K."/>
            <person name="Thomas B.C."/>
            <person name="Malmstrom R."/>
            <person name="Stieglmeier M."/>
            <person name="Klingl A."/>
            <person name="Woyke T."/>
            <person name="Ryan C.M."/>
            <person name="Banfield J.F."/>
        </authorList>
    </citation>
    <scope>NUCLEOTIDE SEQUENCE [LARGE SCALE GENOMIC DNA]</scope>
    <source>
        <strain evidence="2">CG10_big_fil_rev_8_21_14_0_10_32_10</strain>
    </source>
</reference>
<dbReference type="InterPro" id="IPR029057">
    <property type="entry name" value="PRTase-like"/>
</dbReference>
<dbReference type="CDD" id="cd06223">
    <property type="entry name" value="PRTases_typeI"/>
    <property type="match status" value="1"/>
</dbReference>
<evidence type="ECO:0000313" key="3">
    <source>
        <dbReference type="Proteomes" id="UP000230214"/>
    </source>
</evidence>
<name>A0A2H0RAU5_UNCKA</name>
<sequence>MLKDYICEDCLNNIFFIYDPFCIFCQNVSIEGSTHYKCYTRYRPEKLITPFFYSGIVRSSIIKSKYSKKEYSLVLDLLKYLLVYKEQFNLHLLDDFVISAIPGDKKRYKKRGFNLPSLMGQSLSGYLQIPFKETLIKTKCTESLTGLSKDQRKKAVVNTYNVVPGSLPKNILLIDDVLTTGSTLLEGTKTLKRAGVSTVWCFALAYEALKNI</sequence>
<dbReference type="Proteomes" id="UP000230214">
    <property type="component" value="Unassembled WGS sequence"/>
</dbReference>
<proteinExistence type="inferred from homology"/>
<accession>A0A2H0RAU5</accession>
<evidence type="ECO:0000313" key="2">
    <source>
        <dbReference type="EMBL" id="PIR43476.1"/>
    </source>
</evidence>
<evidence type="ECO:0000256" key="1">
    <source>
        <dbReference type="ARBA" id="ARBA00008007"/>
    </source>
</evidence>
<dbReference type="SUPFAM" id="SSF53271">
    <property type="entry name" value="PRTase-like"/>
    <property type="match status" value="1"/>
</dbReference>
<dbReference type="PANTHER" id="PTHR47505">
    <property type="entry name" value="DNA UTILIZATION PROTEIN YHGH"/>
    <property type="match status" value="1"/>
</dbReference>
<dbReference type="PANTHER" id="PTHR47505:SF1">
    <property type="entry name" value="DNA UTILIZATION PROTEIN YHGH"/>
    <property type="match status" value="1"/>
</dbReference>
<comment type="caution">
    <text evidence="2">The sequence shown here is derived from an EMBL/GenBank/DDBJ whole genome shotgun (WGS) entry which is preliminary data.</text>
</comment>